<dbReference type="GO" id="GO:0008240">
    <property type="term" value="F:tripeptidyl-peptidase activity"/>
    <property type="evidence" value="ECO:0007669"/>
    <property type="project" value="UniProtKB-EC"/>
</dbReference>
<dbReference type="SUPFAM" id="SSF54897">
    <property type="entry name" value="Protease propeptides/inhibitors"/>
    <property type="match status" value="1"/>
</dbReference>
<keyword evidence="5" id="KW-0964">Secreted</keyword>
<keyword evidence="8" id="KW-0732">Signal</keyword>
<dbReference type="KEGG" id="sapo:SAPIO_CDS9986"/>
<dbReference type="InterPro" id="IPR030400">
    <property type="entry name" value="Sedolisin_dom"/>
</dbReference>
<dbReference type="OrthoDB" id="409122at2759"/>
<dbReference type="MEROPS" id="S53.007"/>
<evidence type="ECO:0000256" key="11">
    <source>
        <dbReference type="ARBA" id="ARBA00022837"/>
    </source>
</evidence>
<dbReference type="RefSeq" id="XP_016639101.1">
    <property type="nucleotide sequence ID" value="XM_016791257.1"/>
</dbReference>
<keyword evidence="6 15" id="KW-0645">Protease</keyword>
<feature type="active site" description="Charge relay system" evidence="15">
    <location>
        <position position="333"/>
    </location>
</feature>
<dbReference type="SMART" id="SM00944">
    <property type="entry name" value="Pro-kuma_activ"/>
    <property type="match status" value="1"/>
</dbReference>
<evidence type="ECO:0000259" key="16">
    <source>
        <dbReference type="PROSITE" id="PS51695"/>
    </source>
</evidence>
<feature type="binding site" evidence="15">
    <location>
        <position position="616"/>
    </location>
    <ligand>
        <name>Ca(2+)</name>
        <dbReference type="ChEBI" id="CHEBI:29108"/>
    </ligand>
</feature>
<feature type="active site" description="Charge relay system" evidence="15">
    <location>
        <position position="575"/>
    </location>
</feature>
<dbReference type="OMA" id="CDTMITP"/>
<protein>
    <recommendedName>
        <fullName evidence="4">tripeptidyl-peptidase II</fullName>
        <ecNumber evidence="4">3.4.14.10</ecNumber>
    </recommendedName>
</protein>
<evidence type="ECO:0000256" key="12">
    <source>
        <dbReference type="ARBA" id="ARBA00023026"/>
    </source>
</evidence>
<dbReference type="PANTHER" id="PTHR14218:SF19">
    <property type="entry name" value="SERINE PROTEASE AORO, PUTATIVE (AFU_ORTHOLOGUE AFUA_6G10250)-RELATED"/>
    <property type="match status" value="1"/>
</dbReference>
<feature type="active site" description="Charge relay system" evidence="15">
    <location>
        <position position="329"/>
    </location>
</feature>
<keyword evidence="13" id="KW-0865">Zymogen</keyword>
<dbReference type="Pfam" id="PF09286">
    <property type="entry name" value="Pro-kuma_activ"/>
    <property type="match status" value="1"/>
</dbReference>
<dbReference type="VEuPathDB" id="FungiDB:SAPIO_CDS9986"/>
<organism evidence="17 18">
    <name type="scientific">Pseudallescheria apiosperma</name>
    <name type="common">Scedosporium apiospermum</name>
    <dbReference type="NCBI Taxonomy" id="563466"/>
    <lineage>
        <taxon>Eukaryota</taxon>
        <taxon>Fungi</taxon>
        <taxon>Dikarya</taxon>
        <taxon>Ascomycota</taxon>
        <taxon>Pezizomycotina</taxon>
        <taxon>Sordariomycetes</taxon>
        <taxon>Hypocreomycetidae</taxon>
        <taxon>Microascales</taxon>
        <taxon>Microascaceae</taxon>
        <taxon>Scedosporium</taxon>
    </lineage>
</organism>
<evidence type="ECO:0000256" key="7">
    <source>
        <dbReference type="ARBA" id="ARBA00022723"/>
    </source>
</evidence>
<evidence type="ECO:0000256" key="3">
    <source>
        <dbReference type="ARBA" id="ARBA00004239"/>
    </source>
</evidence>
<dbReference type="GO" id="GO:0006508">
    <property type="term" value="P:proteolysis"/>
    <property type="evidence" value="ECO:0007669"/>
    <property type="project" value="UniProtKB-KW"/>
</dbReference>
<feature type="binding site" evidence="15">
    <location>
        <position position="637"/>
    </location>
    <ligand>
        <name>Ca(2+)</name>
        <dbReference type="ChEBI" id="CHEBI:29108"/>
    </ligand>
</feature>
<dbReference type="Pfam" id="PF00082">
    <property type="entry name" value="Peptidase_S8"/>
    <property type="match status" value="1"/>
</dbReference>
<sequence length="658" mass="72229">MTTSALAVMASPVSPRSVIEHVQHEKRSTRSNWSKYIRLPRSYSLPVRIGLTQRNLDKANEFVSEIADPRSPSYGRHWSREKIIDTFAPEETTIDAVLAWLEDEGIDRNRTTVSRARNWISFTATRDEVEALLEAEYHIFTHHESGHAHVACDGYSVPKHLAQHIDIITPTVHFDQRLGDSHDGVKIPLSEEKLERLRKRVPISTDLLHPAEGIRPGITAILGDPASGSLPKPGKIVKHPSVLASLMDCDTMITPACIRALYGMPPGTLQWPANGLGIVEYTPQSFLQEDLNLFFEQYEPRLVGKSPIVHLIADAVLQTEKQSYFYNGESSLDLEFAMSLIYPQRVTLYQVGDTVQGGSFNNFLDAIDGSYCNFQGGGSKDPNIDGQYPQERVCGTAPLVNVISTSYAYNEGDLSVRYEERQCAEYMKLALQGVSMVFASGDFGVAGNKNQCFDPLTGAYQHGSLGGIFNPSFPSTCPWVTSVGATEVMEGSTVRSGEVACEKVIRSGGGFSNVFPMPEYQRKAVEEYHREAGSLYGSDRYNNSRTTRGYPDVSANGANFVTGVNGNFTLSYGTSASAPVFAAMLTLINEKRLAAGKSTVGFVNPVLYANPGVFNDIRFGRNPGCSTDGFSAREGWDPVTGLGTPRYRDLESLLMGLP</sequence>
<feature type="binding site" evidence="15">
    <location>
        <position position="635"/>
    </location>
    <ligand>
        <name>Ca(2+)</name>
        <dbReference type="ChEBI" id="CHEBI:29108"/>
    </ligand>
</feature>
<evidence type="ECO:0000256" key="15">
    <source>
        <dbReference type="PROSITE-ProRule" id="PRU01032"/>
    </source>
</evidence>
<evidence type="ECO:0000256" key="13">
    <source>
        <dbReference type="ARBA" id="ARBA00023145"/>
    </source>
</evidence>
<evidence type="ECO:0000256" key="10">
    <source>
        <dbReference type="ARBA" id="ARBA00022825"/>
    </source>
</evidence>
<keyword evidence="12" id="KW-0843">Virulence</keyword>
<evidence type="ECO:0000256" key="9">
    <source>
        <dbReference type="ARBA" id="ARBA00022801"/>
    </source>
</evidence>
<dbReference type="Proteomes" id="UP000028545">
    <property type="component" value="Unassembled WGS sequence"/>
</dbReference>
<dbReference type="CDD" id="cd04056">
    <property type="entry name" value="Peptidases_S53"/>
    <property type="match status" value="1"/>
</dbReference>
<evidence type="ECO:0000256" key="4">
    <source>
        <dbReference type="ARBA" id="ARBA00012462"/>
    </source>
</evidence>
<evidence type="ECO:0000256" key="14">
    <source>
        <dbReference type="ARBA" id="ARBA00023180"/>
    </source>
</evidence>
<keyword evidence="18" id="KW-1185">Reference proteome</keyword>
<keyword evidence="7 15" id="KW-0479">Metal-binding</keyword>
<gene>
    <name evidence="17" type="ORF">SAPIO_CDS9986</name>
</gene>
<dbReference type="InterPro" id="IPR000209">
    <property type="entry name" value="Peptidase_S8/S53_dom"/>
</dbReference>
<dbReference type="AlphaFoldDB" id="A0A084FW40"/>
<feature type="binding site" evidence="15">
    <location>
        <position position="617"/>
    </location>
    <ligand>
        <name>Ca(2+)</name>
        <dbReference type="ChEBI" id="CHEBI:29108"/>
    </ligand>
</feature>
<evidence type="ECO:0000313" key="17">
    <source>
        <dbReference type="EMBL" id="KEZ39302.1"/>
    </source>
</evidence>
<keyword evidence="14" id="KW-0325">Glycoprotein</keyword>
<evidence type="ECO:0000256" key="6">
    <source>
        <dbReference type="ARBA" id="ARBA00022670"/>
    </source>
</evidence>
<keyword evidence="11 15" id="KW-0106">Calcium</keyword>
<keyword evidence="10 15" id="KW-0720">Serine protease</keyword>
<dbReference type="InterPro" id="IPR036852">
    <property type="entry name" value="Peptidase_S8/S53_dom_sf"/>
</dbReference>
<dbReference type="HOGENOM" id="CLU_013783_4_0_1"/>
<comment type="function">
    <text evidence="2">Secreted tripeptidyl-peptidase which degrades proteins at acidic pHs and is involved in virulence.</text>
</comment>
<evidence type="ECO:0000256" key="2">
    <source>
        <dbReference type="ARBA" id="ARBA00002451"/>
    </source>
</evidence>
<dbReference type="InterPro" id="IPR015366">
    <property type="entry name" value="S53_propep"/>
</dbReference>
<evidence type="ECO:0000256" key="1">
    <source>
        <dbReference type="ARBA" id="ARBA00001910"/>
    </source>
</evidence>
<comment type="subcellular location">
    <subcellularLocation>
        <location evidence="3">Secreted</location>
        <location evidence="3">Extracellular space</location>
    </subcellularLocation>
</comment>
<dbReference type="EC" id="3.4.14.10" evidence="4"/>
<dbReference type="SUPFAM" id="SSF52743">
    <property type="entry name" value="Subtilisin-like"/>
    <property type="match status" value="1"/>
</dbReference>
<dbReference type="FunFam" id="3.40.50.200:FF:000015">
    <property type="entry name" value="Tripeptidyl peptidase A"/>
    <property type="match status" value="1"/>
</dbReference>
<dbReference type="Gene3D" id="3.40.50.200">
    <property type="entry name" value="Peptidase S8/S53 domain"/>
    <property type="match status" value="1"/>
</dbReference>
<feature type="domain" description="Peptidase S53" evidence="16">
    <location>
        <begin position="252"/>
        <end position="657"/>
    </location>
</feature>
<comment type="catalytic activity">
    <reaction evidence="1">
        <text>Release of an N-terminal tripeptide from a polypeptide.</text>
        <dbReference type="EC" id="3.4.14.10"/>
    </reaction>
</comment>
<reference evidence="17 18" key="1">
    <citation type="journal article" date="2014" name="Genome Announc.">
        <title>Draft genome sequence of the pathogenic fungus Scedosporium apiospermum.</title>
        <authorList>
            <person name="Vandeputte P."/>
            <person name="Ghamrawi S."/>
            <person name="Rechenmann M."/>
            <person name="Iltis A."/>
            <person name="Giraud S."/>
            <person name="Fleury M."/>
            <person name="Thornton C."/>
            <person name="Delhaes L."/>
            <person name="Meyer W."/>
            <person name="Papon N."/>
            <person name="Bouchara J.P."/>
        </authorList>
    </citation>
    <scope>NUCLEOTIDE SEQUENCE [LARGE SCALE GENOMIC DNA]</scope>
    <source>
        <strain evidence="17 18">IHEM 14462</strain>
    </source>
</reference>
<dbReference type="CDD" id="cd11377">
    <property type="entry name" value="Pro-peptidase_S53"/>
    <property type="match status" value="1"/>
</dbReference>
<dbReference type="EMBL" id="JOWA01000154">
    <property type="protein sequence ID" value="KEZ39302.1"/>
    <property type="molecule type" value="Genomic_DNA"/>
</dbReference>
<evidence type="ECO:0000256" key="5">
    <source>
        <dbReference type="ARBA" id="ARBA00022525"/>
    </source>
</evidence>
<dbReference type="GO" id="GO:0046872">
    <property type="term" value="F:metal ion binding"/>
    <property type="evidence" value="ECO:0007669"/>
    <property type="project" value="UniProtKB-UniRule"/>
</dbReference>
<proteinExistence type="predicted"/>
<keyword evidence="9 15" id="KW-0378">Hydrolase</keyword>
<evidence type="ECO:0000313" key="18">
    <source>
        <dbReference type="Proteomes" id="UP000028545"/>
    </source>
</evidence>
<dbReference type="PANTHER" id="PTHR14218">
    <property type="entry name" value="PROTEASE S8 TRIPEPTIDYL PEPTIDASE I CLN2"/>
    <property type="match status" value="1"/>
</dbReference>
<dbReference type="PROSITE" id="PS51695">
    <property type="entry name" value="SEDOLISIN"/>
    <property type="match status" value="1"/>
</dbReference>
<comment type="caution">
    <text evidence="17">The sequence shown here is derived from an EMBL/GenBank/DDBJ whole genome shotgun (WGS) entry which is preliminary data.</text>
</comment>
<accession>A0A084FW40</accession>
<name>A0A084FW40_PSEDA</name>
<dbReference type="GeneID" id="27729058"/>
<evidence type="ECO:0000256" key="8">
    <source>
        <dbReference type="ARBA" id="ARBA00022729"/>
    </source>
</evidence>
<dbReference type="InterPro" id="IPR050819">
    <property type="entry name" value="Tripeptidyl-peptidase_I"/>
</dbReference>
<dbReference type="GO" id="GO:0004252">
    <property type="term" value="F:serine-type endopeptidase activity"/>
    <property type="evidence" value="ECO:0007669"/>
    <property type="project" value="UniProtKB-UniRule"/>
</dbReference>
<comment type="cofactor">
    <cofactor evidence="15">
        <name>Ca(2+)</name>
        <dbReference type="ChEBI" id="CHEBI:29108"/>
    </cofactor>
    <text evidence="15">Binds 1 Ca(2+) ion per subunit.</text>
</comment>
<dbReference type="GO" id="GO:0005576">
    <property type="term" value="C:extracellular region"/>
    <property type="evidence" value="ECO:0007669"/>
    <property type="project" value="UniProtKB-SubCell"/>
</dbReference>